<evidence type="ECO:0000313" key="2">
    <source>
        <dbReference type="EMBL" id="GJE96005.1"/>
    </source>
</evidence>
<dbReference type="InterPro" id="IPR040521">
    <property type="entry name" value="KDZ"/>
</dbReference>
<accession>A0A9P3GJ00</accession>
<reference evidence="2 3" key="1">
    <citation type="submission" date="2021-08" db="EMBL/GenBank/DDBJ databases">
        <title>Draft Genome Sequence of Phanerochaete sordida strain YK-624.</title>
        <authorList>
            <person name="Mori T."/>
            <person name="Dohra H."/>
            <person name="Suzuki T."/>
            <person name="Kawagishi H."/>
            <person name="Hirai H."/>
        </authorList>
    </citation>
    <scope>NUCLEOTIDE SEQUENCE [LARGE SCALE GENOMIC DNA]</scope>
    <source>
        <strain evidence="2 3">YK-624</strain>
    </source>
</reference>
<evidence type="ECO:0008006" key="4">
    <source>
        <dbReference type="Google" id="ProtNLM"/>
    </source>
</evidence>
<sequence>MQSKTSAYDYFKTLKRITDNGFTTDVKDRYREFMAASRQFGFLQTLKWFGKNVNNLKSGCLAVLCAACPNIGINMAPGWEQRPQEKWHLDAMFYAKDGNFTLGQHAKKMDHKDTAFTDGAAYYAPSGEHKRYEEEAADVPECSAETTTCSNFAAGSGKYDGKFKSGQVGLNCARHGVVLPCGTVDLTKDERYSSVDFATAWGLRRWMGLKLLVSSYDINCKYGINWPKRLDWMTGILGWLSGAVWPQIRRCVPKFHLPAHKGICRWINSFYYMPGVGMTDGESPERRWSVLNFIGRSIREMGIGHRLDTLNLHLGDYNIQKNFGIARQLAKKLDTASKKLPEKDAVLKAYEDSLIRDGLPLSEWQAEEAFFIREMASGEARATAAMKKSPYVPREDKAPTRKEILAELAREEMTQQRKRSRCEAKEGADQGLVRGRAAVLKVALDIEENQRDLQTKVKISDARDDDEDLADIEDAREKLRQKLDQWHNSFSCVFGQLVGELKIELKTVDWPERNPNEPEDELLPIPSNLDNALRLHPEMRSVTAAELRFRQGQANDLLSELKNKIGLKAFLWKTTAGQHGQVARTRNGKANKAVESRITEIRNSYNAMRLRLLALGEPNDSHNYRPLTEADCRPMVISHDQEGPGKEKTNLSSWLWRDGAYAEDMNAWQKEGTRIQWFRASAEVARWREEVEHLETELVRVQLFFLHFSRKWDA</sequence>
<dbReference type="Pfam" id="PF18758">
    <property type="entry name" value="KDZ"/>
    <property type="match status" value="1"/>
</dbReference>
<organism evidence="2 3">
    <name type="scientific">Phanerochaete sordida</name>
    <dbReference type="NCBI Taxonomy" id="48140"/>
    <lineage>
        <taxon>Eukaryota</taxon>
        <taxon>Fungi</taxon>
        <taxon>Dikarya</taxon>
        <taxon>Basidiomycota</taxon>
        <taxon>Agaricomycotina</taxon>
        <taxon>Agaricomycetes</taxon>
        <taxon>Polyporales</taxon>
        <taxon>Phanerochaetaceae</taxon>
        <taxon>Phanerochaete</taxon>
    </lineage>
</organism>
<dbReference type="EMBL" id="BPQB01000054">
    <property type="protein sequence ID" value="GJE96005.1"/>
    <property type="molecule type" value="Genomic_DNA"/>
</dbReference>
<protein>
    <recommendedName>
        <fullName evidence="4">CxC2-like cysteine cluster KDZ transposase-associated domain-containing protein</fullName>
    </recommendedName>
</protein>
<feature type="coiled-coil region" evidence="1">
    <location>
        <begin position="462"/>
        <end position="489"/>
    </location>
</feature>
<dbReference type="AlphaFoldDB" id="A0A9P3GJ00"/>
<dbReference type="PANTHER" id="PTHR33096">
    <property type="entry name" value="CXC2 DOMAIN-CONTAINING PROTEIN"/>
    <property type="match status" value="1"/>
</dbReference>
<proteinExistence type="predicted"/>
<gene>
    <name evidence="2" type="ORF">PsYK624_121980</name>
</gene>
<keyword evidence="3" id="KW-1185">Reference proteome</keyword>
<dbReference type="PANTHER" id="PTHR33096:SF1">
    <property type="entry name" value="CXC1-LIKE CYSTEINE CLUSTER ASSOCIATED WITH KDZ TRANSPOSASES DOMAIN-CONTAINING PROTEIN"/>
    <property type="match status" value="1"/>
</dbReference>
<comment type="caution">
    <text evidence="2">The sequence shown here is derived from an EMBL/GenBank/DDBJ whole genome shotgun (WGS) entry which is preliminary data.</text>
</comment>
<evidence type="ECO:0000256" key="1">
    <source>
        <dbReference type="SAM" id="Coils"/>
    </source>
</evidence>
<keyword evidence="1" id="KW-0175">Coiled coil</keyword>
<evidence type="ECO:0000313" key="3">
    <source>
        <dbReference type="Proteomes" id="UP000703269"/>
    </source>
</evidence>
<dbReference type="Proteomes" id="UP000703269">
    <property type="component" value="Unassembled WGS sequence"/>
</dbReference>
<dbReference type="OrthoDB" id="2742161at2759"/>
<name>A0A9P3GJ00_9APHY</name>